<keyword evidence="6" id="KW-1185">Reference proteome</keyword>
<dbReference type="GO" id="GO:0042973">
    <property type="term" value="F:glucan endo-1,3-beta-D-glucosidase activity"/>
    <property type="evidence" value="ECO:0007669"/>
    <property type="project" value="TreeGrafter"/>
</dbReference>
<dbReference type="GO" id="GO:0009986">
    <property type="term" value="C:cell surface"/>
    <property type="evidence" value="ECO:0007669"/>
    <property type="project" value="TreeGrafter"/>
</dbReference>
<reference evidence="5 6" key="1">
    <citation type="submission" date="2023-04" db="EMBL/GenBank/DDBJ databases">
        <title>Colletotrichum tabacum stain YC1 causing leaf anthracnose on Nicotiana tabacum(L.) cv.</title>
        <authorList>
            <person name="Ji Z."/>
            <person name="Wang M."/>
            <person name="Zhang J."/>
            <person name="Wang N."/>
            <person name="Zhou Z."/>
        </authorList>
    </citation>
    <scope>NUCLEOTIDE SEQUENCE [LARGE SCALE GENOMIC DNA]</scope>
    <source>
        <strain evidence="5 6">YC1</strain>
    </source>
</reference>
<evidence type="ECO:0000313" key="5">
    <source>
        <dbReference type="EMBL" id="KAK6222977.1"/>
    </source>
</evidence>
<evidence type="ECO:0000256" key="4">
    <source>
        <dbReference type="SAM" id="SignalP"/>
    </source>
</evidence>
<dbReference type="InterPro" id="IPR050732">
    <property type="entry name" value="Beta-glucan_modifiers"/>
</dbReference>
<sequence>MVLLKLCFLTWLAIGAAGQQMPSGLLGFNSGATKDNNDPKDQSDFQAEFTTAQGLRGSPGLFNSVRLYTMIQAGTTRDPISAFPAALATNTSMLLGIWCSGTQTIENELAAMRSAIDRFGQRFADLVVGISVGSEDLYRLSESGIQNNAGLGQGPDIMVRFIREVRDAIEGTILSGKPVGHVDAWSAFGNESNSRVVDELDWLGTDLYPYYEADKGNDIGNATTIFDYIYNVSLNATRGKPLWVTETGYPASGPVRGQAVASVSNAAQFWQEIGCDRLFGRVNTWWYTLRDSNPANAEKFAITEDLKKTAKFNLTCAPGSGAPAAINLTSKASSLYTAQVLWVPLAVVLGVLVGL</sequence>
<dbReference type="GO" id="GO:0005576">
    <property type="term" value="C:extracellular region"/>
    <property type="evidence" value="ECO:0007669"/>
    <property type="project" value="TreeGrafter"/>
</dbReference>
<dbReference type="Proteomes" id="UP001327957">
    <property type="component" value="Unassembled WGS sequence"/>
</dbReference>
<evidence type="ECO:0000256" key="3">
    <source>
        <dbReference type="ARBA" id="ARBA00022801"/>
    </source>
</evidence>
<dbReference type="PANTHER" id="PTHR16631:SF16">
    <property type="entry name" value="GPI-ANCHORED CELL WALL BETA-1,3-ENDOGLUCANASE EGLC"/>
    <property type="match status" value="1"/>
</dbReference>
<evidence type="ECO:0000313" key="6">
    <source>
        <dbReference type="Proteomes" id="UP001327957"/>
    </source>
</evidence>
<gene>
    <name evidence="5" type="ORF">QIS74_03822</name>
</gene>
<accession>A0AAV9TLS0</accession>
<evidence type="ECO:0000256" key="2">
    <source>
        <dbReference type="ARBA" id="ARBA00008773"/>
    </source>
</evidence>
<comment type="subcellular location">
    <subcellularLocation>
        <location evidence="1">Cell envelope</location>
    </subcellularLocation>
</comment>
<dbReference type="EMBL" id="JASAOK010000016">
    <property type="protein sequence ID" value="KAK6222977.1"/>
    <property type="molecule type" value="Genomic_DNA"/>
</dbReference>
<protein>
    <submittedName>
        <fullName evidence="5">GPI-anchored cell wall beta-1</fullName>
    </submittedName>
</protein>
<dbReference type="GO" id="GO:0009277">
    <property type="term" value="C:fungal-type cell wall"/>
    <property type="evidence" value="ECO:0007669"/>
    <property type="project" value="TreeGrafter"/>
</dbReference>
<comment type="caution">
    <text evidence="5">The sequence shown here is derived from an EMBL/GenBank/DDBJ whole genome shotgun (WGS) entry which is preliminary data.</text>
</comment>
<comment type="similarity">
    <text evidence="2">Belongs to the glycosyl hydrolase 17 family.</text>
</comment>
<keyword evidence="4" id="KW-0732">Signal</keyword>
<feature type="chain" id="PRO_5043676207" evidence="4">
    <location>
        <begin position="19"/>
        <end position="355"/>
    </location>
</feature>
<keyword evidence="3" id="KW-0378">Hydrolase</keyword>
<organism evidence="5 6">
    <name type="scientific">Colletotrichum tabaci</name>
    <dbReference type="NCBI Taxonomy" id="1209068"/>
    <lineage>
        <taxon>Eukaryota</taxon>
        <taxon>Fungi</taxon>
        <taxon>Dikarya</taxon>
        <taxon>Ascomycota</taxon>
        <taxon>Pezizomycotina</taxon>
        <taxon>Sordariomycetes</taxon>
        <taxon>Hypocreomycetidae</taxon>
        <taxon>Glomerellales</taxon>
        <taxon>Glomerellaceae</taxon>
        <taxon>Colletotrichum</taxon>
        <taxon>Colletotrichum destructivum species complex</taxon>
    </lineage>
</organism>
<dbReference type="Gene3D" id="3.20.20.80">
    <property type="entry name" value="Glycosidases"/>
    <property type="match status" value="1"/>
</dbReference>
<name>A0AAV9TLS0_9PEZI</name>
<dbReference type="SUPFAM" id="SSF51445">
    <property type="entry name" value="(Trans)glycosidases"/>
    <property type="match status" value="1"/>
</dbReference>
<dbReference type="AlphaFoldDB" id="A0AAV9TLS0"/>
<dbReference type="GO" id="GO:0071555">
    <property type="term" value="P:cell wall organization"/>
    <property type="evidence" value="ECO:0007669"/>
    <property type="project" value="TreeGrafter"/>
</dbReference>
<feature type="signal peptide" evidence="4">
    <location>
        <begin position="1"/>
        <end position="18"/>
    </location>
</feature>
<evidence type="ECO:0000256" key="1">
    <source>
        <dbReference type="ARBA" id="ARBA00004196"/>
    </source>
</evidence>
<dbReference type="PANTHER" id="PTHR16631">
    <property type="entry name" value="GLUCAN 1,3-BETA-GLUCOSIDASE"/>
    <property type="match status" value="1"/>
</dbReference>
<proteinExistence type="inferred from homology"/>
<dbReference type="InterPro" id="IPR017853">
    <property type="entry name" value="GH"/>
</dbReference>